<evidence type="ECO:0000313" key="4">
    <source>
        <dbReference type="EMBL" id="GFZ81659.1"/>
    </source>
</evidence>
<dbReference type="SUPFAM" id="SSF55031">
    <property type="entry name" value="Bacterial exopeptidase dimerisation domain"/>
    <property type="match status" value="1"/>
</dbReference>
<dbReference type="RefSeq" id="WP_188392568.1">
    <property type="nucleotide sequence ID" value="NZ_BMEV01000045.1"/>
</dbReference>
<dbReference type="Pfam" id="PF07687">
    <property type="entry name" value="M20_dimer"/>
    <property type="match status" value="1"/>
</dbReference>
<dbReference type="GO" id="GO:0046872">
    <property type="term" value="F:metal ion binding"/>
    <property type="evidence" value="ECO:0007669"/>
    <property type="project" value="UniProtKB-KW"/>
</dbReference>
<keyword evidence="1" id="KW-0378">Hydrolase</keyword>
<proteinExistence type="predicted"/>
<comment type="caution">
    <text evidence="4">The sequence shown here is derived from an EMBL/GenBank/DDBJ whole genome shotgun (WGS) entry which is preliminary data.</text>
</comment>
<dbReference type="GO" id="GO:0050118">
    <property type="term" value="F:N-acetyldiaminopimelate deacetylase activity"/>
    <property type="evidence" value="ECO:0007669"/>
    <property type="project" value="UniProtKB-ARBA"/>
</dbReference>
<dbReference type="PANTHER" id="PTHR11014:SF63">
    <property type="entry name" value="METALLOPEPTIDASE, PUTATIVE (AFU_ORTHOLOGUE AFUA_6G09600)-RELATED"/>
    <property type="match status" value="1"/>
</dbReference>
<dbReference type="Proteomes" id="UP000602050">
    <property type="component" value="Unassembled WGS sequence"/>
</dbReference>
<dbReference type="PIRSF" id="PIRSF005962">
    <property type="entry name" value="Pept_M20D_amidohydro"/>
    <property type="match status" value="1"/>
</dbReference>
<dbReference type="InterPro" id="IPR017439">
    <property type="entry name" value="Amidohydrolase"/>
</dbReference>
<protein>
    <submittedName>
        <fullName evidence="4">Peptidase</fullName>
    </submittedName>
</protein>
<evidence type="ECO:0000256" key="1">
    <source>
        <dbReference type="ARBA" id="ARBA00022801"/>
    </source>
</evidence>
<dbReference type="EMBL" id="BMEV01000045">
    <property type="protein sequence ID" value="GFZ81659.1"/>
    <property type="molecule type" value="Genomic_DNA"/>
</dbReference>
<feature type="binding site" evidence="2">
    <location>
        <position position="145"/>
    </location>
    <ligand>
        <name>Mn(2+)</name>
        <dbReference type="ChEBI" id="CHEBI:29035"/>
        <label>2</label>
    </ligand>
</feature>
<sequence>MESINPVVKKIHSLTQEIEEQIISIRRHLHENPELSFQEKNTTEFIYNTLKDTSIQTQRFPSGTGLVGVLEGKGDGPTLGIRADIDALPIKEETNLEFASKNPGVMHACGHDIHTSVLLGTAIVLDRLKDQINGKIKFIFQPAEETMQGAKYMIEEGVLTNPDVDNIVCLHTWPFTDAGKIGVRHGAIMASTNRFEITVSGTGGHSAHPHKSVDPIPIAAQIVTGLQQIVSRKLPPLDSAVITIGQIHGGTADNVIAKNVTISGTVRTLKTEVNEKIKQSMEEIAGNIAKAYHATTEVAYFPGSPPVINNDALVDLLQETVIESLGEENLEYLPEPSLGGEDFSFYLQHVDGMLFRLGTRNDTEDSQRGLHNPGIIFDEKAISTGIITMSSFAVKYLNKKK</sequence>
<accession>A0A8J2TTN0</accession>
<keyword evidence="2" id="KW-0479">Metal-binding</keyword>
<comment type="cofactor">
    <cofactor evidence="2">
        <name>Mn(2+)</name>
        <dbReference type="ChEBI" id="CHEBI:29035"/>
    </cofactor>
    <text evidence="2">The Mn(2+) ion enhances activity.</text>
</comment>
<dbReference type="InterPro" id="IPR011650">
    <property type="entry name" value="Peptidase_M20_dimer"/>
</dbReference>
<dbReference type="GO" id="GO:0019877">
    <property type="term" value="P:diaminopimelate biosynthetic process"/>
    <property type="evidence" value="ECO:0007669"/>
    <property type="project" value="UniProtKB-ARBA"/>
</dbReference>
<feature type="binding site" evidence="2">
    <location>
        <position position="171"/>
    </location>
    <ligand>
        <name>Mn(2+)</name>
        <dbReference type="ChEBI" id="CHEBI:29035"/>
        <label>2</label>
    </ligand>
</feature>
<dbReference type="AlphaFoldDB" id="A0A8J2TTN0"/>
<dbReference type="FunFam" id="3.30.70.360:FF:000001">
    <property type="entry name" value="N-acetyldiaminopimelate deacetylase"/>
    <property type="match status" value="1"/>
</dbReference>
<feature type="binding site" evidence="2">
    <location>
        <position position="111"/>
    </location>
    <ligand>
        <name>Mn(2+)</name>
        <dbReference type="ChEBI" id="CHEBI:29035"/>
        <label>2</label>
    </ligand>
</feature>
<feature type="domain" description="Peptidase M20 dimerisation" evidence="3">
    <location>
        <begin position="195"/>
        <end position="292"/>
    </location>
</feature>
<dbReference type="Gene3D" id="3.30.70.360">
    <property type="match status" value="1"/>
</dbReference>
<evidence type="ECO:0000256" key="2">
    <source>
        <dbReference type="PIRSR" id="PIRSR005962-1"/>
    </source>
</evidence>
<feature type="binding site" evidence="2">
    <location>
        <position position="371"/>
    </location>
    <ligand>
        <name>Mn(2+)</name>
        <dbReference type="ChEBI" id="CHEBI:29035"/>
        <label>2</label>
    </ligand>
</feature>
<dbReference type="Gene3D" id="3.40.630.10">
    <property type="entry name" value="Zn peptidases"/>
    <property type="match status" value="1"/>
</dbReference>
<reference evidence="4" key="2">
    <citation type="submission" date="2020-09" db="EMBL/GenBank/DDBJ databases">
        <authorList>
            <person name="Sun Q."/>
            <person name="Zhou Y."/>
        </authorList>
    </citation>
    <scope>NUCLEOTIDE SEQUENCE</scope>
    <source>
        <strain evidence="4">CGMCC 1.12360</strain>
    </source>
</reference>
<dbReference type="CDD" id="cd03886">
    <property type="entry name" value="M20_Acy1"/>
    <property type="match status" value="1"/>
</dbReference>
<feature type="binding site" evidence="2">
    <location>
        <position position="109"/>
    </location>
    <ligand>
        <name>Mn(2+)</name>
        <dbReference type="ChEBI" id="CHEBI:29035"/>
        <label>2</label>
    </ligand>
</feature>
<dbReference type="SUPFAM" id="SSF53187">
    <property type="entry name" value="Zn-dependent exopeptidases"/>
    <property type="match status" value="1"/>
</dbReference>
<keyword evidence="2" id="KW-0464">Manganese</keyword>
<organism evidence="4 5">
    <name type="scientific">Compostibacillus humi</name>
    <dbReference type="NCBI Taxonomy" id="1245525"/>
    <lineage>
        <taxon>Bacteria</taxon>
        <taxon>Bacillati</taxon>
        <taxon>Bacillota</taxon>
        <taxon>Bacilli</taxon>
        <taxon>Bacillales</taxon>
        <taxon>Bacillaceae</taxon>
        <taxon>Compostibacillus</taxon>
    </lineage>
</organism>
<dbReference type="InterPro" id="IPR036264">
    <property type="entry name" value="Bact_exopeptidase_dim_dom"/>
</dbReference>
<gene>
    <name evidence="4" type="ORF">GCM10010978_23170</name>
</gene>
<evidence type="ECO:0000313" key="5">
    <source>
        <dbReference type="Proteomes" id="UP000602050"/>
    </source>
</evidence>
<dbReference type="InterPro" id="IPR002933">
    <property type="entry name" value="Peptidase_M20"/>
</dbReference>
<dbReference type="PANTHER" id="PTHR11014">
    <property type="entry name" value="PEPTIDASE M20 FAMILY MEMBER"/>
    <property type="match status" value="1"/>
</dbReference>
<keyword evidence="5" id="KW-1185">Reference proteome</keyword>
<name>A0A8J2TTN0_9BACI</name>
<evidence type="ECO:0000259" key="3">
    <source>
        <dbReference type="Pfam" id="PF07687"/>
    </source>
</evidence>
<dbReference type="Pfam" id="PF01546">
    <property type="entry name" value="Peptidase_M20"/>
    <property type="match status" value="1"/>
</dbReference>
<reference evidence="4" key="1">
    <citation type="journal article" date="2014" name="Int. J. Syst. Evol. Microbiol.">
        <title>Complete genome sequence of Corynebacterium casei LMG S-19264T (=DSM 44701T), isolated from a smear-ripened cheese.</title>
        <authorList>
            <consortium name="US DOE Joint Genome Institute (JGI-PGF)"/>
            <person name="Walter F."/>
            <person name="Albersmeier A."/>
            <person name="Kalinowski J."/>
            <person name="Ruckert C."/>
        </authorList>
    </citation>
    <scope>NUCLEOTIDE SEQUENCE</scope>
    <source>
        <strain evidence="4">CGMCC 1.12360</strain>
    </source>
</reference>
<dbReference type="NCBIfam" id="TIGR01891">
    <property type="entry name" value="amidohydrolases"/>
    <property type="match status" value="1"/>
</dbReference>